<evidence type="ECO:0000313" key="2">
    <source>
        <dbReference type="EMBL" id="GKY88648.1"/>
    </source>
</evidence>
<keyword evidence="3" id="KW-1185">Reference proteome</keyword>
<feature type="compositionally biased region" description="Basic and acidic residues" evidence="1">
    <location>
        <begin position="112"/>
        <end position="188"/>
    </location>
</feature>
<dbReference type="Proteomes" id="UP001144205">
    <property type="component" value="Unassembled WGS sequence"/>
</dbReference>
<dbReference type="PANTHER" id="PTHR38758">
    <property type="entry name" value="PUTATIVE-RELATED"/>
    <property type="match status" value="1"/>
</dbReference>
<gene>
    <name evidence="2" type="ORF">STA1M1_25170</name>
</gene>
<name>A0ABQ5LV47_9RHOB</name>
<proteinExistence type="predicted"/>
<evidence type="ECO:0000256" key="1">
    <source>
        <dbReference type="SAM" id="MobiDB-lite"/>
    </source>
</evidence>
<dbReference type="PROSITE" id="PS51257">
    <property type="entry name" value="PROKAR_LIPOPROTEIN"/>
    <property type="match status" value="1"/>
</dbReference>
<feature type="compositionally biased region" description="Low complexity" evidence="1">
    <location>
        <begin position="339"/>
        <end position="354"/>
    </location>
</feature>
<feature type="compositionally biased region" description="Acidic residues" evidence="1">
    <location>
        <begin position="328"/>
        <end position="338"/>
    </location>
</feature>
<dbReference type="RefSeq" id="WP_281842687.1">
    <property type="nucleotide sequence ID" value="NZ_BROH01000007.1"/>
</dbReference>
<evidence type="ECO:0008006" key="4">
    <source>
        <dbReference type="Google" id="ProtNLM"/>
    </source>
</evidence>
<comment type="caution">
    <text evidence="2">The sequence shown here is derived from an EMBL/GenBank/DDBJ whole genome shotgun (WGS) entry which is preliminary data.</text>
</comment>
<accession>A0ABQ5LV47</accession>
<sequence length="703" mass="75984">MVNTSRILTVSYGTFSCTLEGFDDPFSTMRSIAEYFRDLAADDRYFGAEPPTPDAEMLHRIAEREIQRRVEAKVSEHGVILRQTDDDAVAAPAGLIADSAADEAAREAEAQAARDAEQAKADAARKAAEEDARKAAEEEAARKAAEEEAERKAAEAAEAARKAAEEEAARKAAEEAARKAEEEAKAAEAARAQAEAEEAARRAEEEARAAAEAEEADQPVAGSVTDKLMRIRAVVDNGDGDFLEDENGEEYFADLSDEYEDVLEDALTGGDEQSADDDNDAISAVLGSLTHPAVMEEDEVIVADEAGADEDDDDVASLIAGLDENDADIAEDEAEAAADADAPAPDARPRPVARVIKVRRPMPAKPAEAEYEDEDDGFAVPGESTLSDEDEADLAAELAEVARATVADHDEAERAAYADEDEEDEATEAGHDPLAIDEADEMPADRIEVPHRAPLRTAFDEHELSDTDTAVDRILAKTNTQLESGEASRRRSAIQHLKQAVQATRADGDAPSKDEEEQEAQDAYRADLARVVRPRRPDAGDMQGKRPHRRLAPLVLVSEQRIDEPADATASEPAQPVSPVRPRRVAAGNLAVARDIDEDELDGDAEADATPMVAGFRAFLDHQDAEGYDDVVEAGVAFFTQEVGRANVTRPQLMTLVRSTMPDMSREEGLRAFGKLLRDGRITKVKRGIFVLSKKSRFFDADA</sequence>
<protein>
    <recommendedName>
        <fullName evidence="4">Lipoprotein</fullName>
    </recommendedName>
</protein>
<organism evidence="2 3">
    <name type="scientific">Sinisalibacter aestuarii</name>
    <dbReference type="NCBI Taxonomy" id="2949426"/>
    <lineage>
        <taxon>Bacteria</taxon>
        <taxon>Pseudomonadati</taxon>
        <taxon>Pseudomonadota</taxon>
        <taxon>Alphaproteobacteria</taxon>
        <taxon>Rhodobacterales</taxon>
        <taxon>Roseobacteraceae</taxon>
        <taxon>Sinisalibacter</taxon>
    </lineage>
</organism>
<feature type="region of interest" description="Disordered" evidence="1">
    <location>
        <begin position="112"/>
        <end position="226"/>
    </location>
</feature>
<reference evidence="2" key="1">
    <citation type="journal article" date="2023" name="Int. J. Syst. Evol. Microbiol.">
        <title>Sinisalibacter aestuarii sp. nov., isolated from estuarine sediment of the Arakawa River.</title>
        <authorList>
            <person name="Arafat S.T."/>
            <person name="Hirano S."/>
            <person name="Sato A."/>
            <person name="Takeuchi K."/>
            <person name="Yasuda T."/>
            <person name="Terahara T."/>
            <person name="Hamada M."/>
            <person name="Kobayashi T."/>
        </authorList>
    </citation>
    <scope>NUCLEOTIDE SEQUENCE</scope>
    <source>
        <strain evidence="2">B-399</strain>
    </source>
</reference>
<dbReference type="EMBL" id="BROH01000007">
    <property type="protein sequence ID" value="GKY88648.1"/>
    <property type="molecule type" value="Genomic_DNA"/>
</dbReference>
<feature type="compositionally biased region" description="Basic and acidic residues" evidence="1">
    <location>
        <begin position="198"/>
        <end position="211"/>
    </location>
</feature>
<feature type="compositionally biased region" description="Acidic residues" evidence="1">
    <location>
        <begin position="418"/>
        <end position="427"/>
    </location>
</feature>
<dbReference type="PANTHER" id="PTHR38758:SF1">
    <property type="entry name" value="PROTEIN, PUTATIVE-RELATED"/>
    <property type="match status" value="1"/>
</dbReference>
<feature type="region of interest" description="Disordered" evidence="1">
    <location>
        <begin position="328"/>
        <end position="464"/>
    </location>
</feature>
<evidence type="ECO:0000313" key="3">
    <source>
        <dbReference type="Proteomes" id="UP001144205"/>
    </source>
</evidence>
<feature type="region of interest" description="Disordered" evidence="1">
    <location>
        <begin position="476"/>
        <end position="528"/>
    </location>
</feature>
<feature type="compositionally biased region" description="Basic and acidic residues" evidence="1">
    <location>
        <begin position="406"/>
        <end position="417"/>
    </location>
</feature>